<proteinExistence type="predicted"/>
<accession>B6SBM4</accession>
<name>B6SBM4_9ADEN</name>
<feature type="region of interest" description="Disordered" evidence="1">
    <location>
        <begin position="1"/>
        <end position="35"/>
    </location>
</feature>
<evidence type="ECO:0000256" key="1">
    <source>
        <dbReference type="SAM" id="MobiDB-lite"/>
    </source>
</evidence>
<dbReference type="EMBL" id="EU715130">
    <property type="protein sequence ID" value="ACH89468.1"/>
    <property type="molecule type" value="Genomic_DNA"/>
</dbReference>
<dbReference type="Pfam" id="PF03052">
    <property type="entry name" value="Adeno_52K"/>
    <property type="match status" value="1"/>
</dbReference>
<protein>
    <submittedName>
        <fullName evidence="2">52K protein</fullName>
    </submittedName>
</protein>
<reference evidence="2 3" key="1">
    <citation type="journal article" date="2009" name="Virus Res.">
        <title>Confirmation of a novel siadenovirus species detected in raptors: partial sequence and phylogenetic analysis.</title>
        <authorList>
            <person name="Kovacs E.R."/>
            <person name="Benko M."/>
        </authorList>
    </citation>
    <scope>NUCLEOTIDE SEQUENCE [LARGE SCALE GENOMIC DNA]</scope>
</reference>
<dbReference type="OrthoDB" id="6886at10239"/>
<dbReference type="InterPro" id="IPR004292">
    <property type="entry name" value="L1-like"/>
</dbReference>
<dbReference type="KEGG" id="vg:10526560"/>
<organism evidence="2 3">
    <name type="scientific">Raptor adenovirus 1</name>
    <dbReference type="NCBI Taxonomy" id="1520002"/>
    <lineage>
        <taxon>Viruses</taxon>
        <taxon>Varidnaviria</taxon>
        <taxon>Bamfordvirae</taxon>
        <taxon>Preplasmiviricota</taxon>
        <taxon>Polisuviricotina</taxon>
        <taxon>Pharingeaviricetes</taxon>
        <taxon>Rowavirales</taxon>
        <taxon>Adenoviridae</taxon>
        <taxon>Siadenovirus</taxon>
        <taxon>Siadenovirus raptoris</taxon>
        <taxon>Raptor siadenovirus A</taxon>
    </lineage>
</organism>
<keyword evidence="3" id="KW-1185">Reference proteome</keyword>
<evidence type="ECO:0000313" key="2">
    <source>
        <dbReference type="EMBL" id="ACH89468.1"/>
    </source>
</evidence>
<dbReference type="GeneID" id="10526560"/>
<dbReference type="Proteomes" id="UP000162892">
    <property type="component" value="Segment"/>
</dbReference>
<sequence length="301" mass="33813">MQSILKSIHSDSGRLEGPSPMSPPAIEGTQPDSPLQAITEQMEKEESKVPQNNLFRDGNVNEHLRDLKYYSGKSISLDPETRLRPSDFKEEYPCFSRGENYMKAATLKRDADYTESYEVSAQDADNNFYKMILLRPETIFGLYYVENILKNLIKDPTNTTLVRRLCTVAVEWSGRLKGFIPELTDERHGWLRDLITLLAAICRSCTSVEEQVAAINTSLVEMALNFSSAANVIPSAALGVQTRSILSSVVREILHNMCQIGVCKDNFRSGMQFYADQPGTSQSIYFSSLRDVLQSNGRNGF</sequence>
<dbReference type="RefSeq" id="YP_004414802.1">
    <property type="nucleotide sequence ID" value="NC_015455.1"/>
</dbReference>
<evidence type="ECO:0000313" key="3">
    <source>
        <dbReference type="Proteomes" id="UP000162892"/>
    </source>
</evidence>